<dbReference type="AlphaFoldDB" id="A0A1K1LCX1"/>
<evidence type="ECO:0000313" key="3">
    <source>
        <dbReference type="Proteomes" id="UP000186323"/>
    </source>
</evidence>
<dbReference type="Pfam" id="PF13580">
    <property type="entry name" value="SIS_2"/>
    <property type="match status" value="1"/>
</dbReference>
<dbReference type="SUPFAM" id="SSF53697">
    <property type="entry name" value="SIS domain"/>
    <property type="match status" value="1"/>
</dbReference>
<dbReference type="Proteomes" id="UP000186323">
    <property type="component" value="Chromosome I"/>
</dbReference>
<evidence type="ECO:0000313" key="2">
    <source>
        <dbReference type="EMBL" id="SFV72543.1"/>
    </source>
</evidence>
<dbReference type="InterPro" id="IPR046348">
    <property type="entry name" value="SIS_dom_sf"/>
</dbReference>
<accession>A0A1K1LCX1</accession>
<dbReference type="EC" id="5.3.1.-" evidence="2"/>
<dbReference type="KEGG" id="dpg:DESPIGER_0659"/>
<dbReference type="EMBL" id="LT630450">
    <property type="protein sequence ID" value="SFV72543.1"/>
    <property type="molecule type" value="Genomic_DNA"/>
</dbReference>
<dbReference type="Gene3D" id="3.40.50.10490">
    <property type="entry name" value="Glucose-6-phosphate isomerase like protein, domain 1"/>
    <property type="match status" value="1"/>
</dbReference>
<reference evidence="3" key="1">
    <citation type="submission" date="2016-10" db="EMBL/GenBank/DDBJ databases">
        <authorList>
            <person name="Wegmann U."/>
        </authorList>
    </citation>
    <scope>NUCLEOTIDE SEQUENCE [LARGE SCALE GENOMIC DNA]</scope>
</reference>
<organism evidence="2 3">
    <name type="scientific">Desulfovibrio piger</name>
    <dbReference type="NCBI Taxonomy" id="901"/>
    <lineage>
        <taxon>Bacteria</taxon>
        <taxon>Pseudomonadati</taxon>
        <taxon>Thermodesulfobacteriota</taxon>
        <taxon>Desulfovibrionia</taxon>
        <taxon>Desulfovibrionales</taxon>
        <taxon>Desulfovibrionaceae</taxon>
        <taxon>Desulfovibrio</taxon>
    </lineage>
</organism>
<dbReference type="GO" id="GO:0097367">
    <property type="term" value="F:carbohydrate derivative binding"/>
    <property type="evidence" value="ECO:0007669"/>
    <property type="project" value="InterPro"/>
</dbReference>
<dbReference type="PROSITE" id="PS51464">
    <property type="entry name" value="SIS"/>
    <property type="match status" value="1"/>
</dbReference>
<sequence>MVRPQAMQDDIMHTAQDIITTYRRTGTRLREAFFKERASLLQQAALRMARCLADGGRILVLGEGDAALCARATSRAFLDRLDFDRPALPAILIPAGDMRGQAASNAALRQVEALARPGDALLAFFPDAALAAPGPVLALAQESGLSCITLCGRPAQGLSLPGLVIDVPDASGAPASLVHELLFAAGHLVCRLVDYYLFENVTAIQTVDPQ</sequence>
<dbReference type="InterPro" id="IPR050099">
    <property type="entry name" value="SIS_GmhA/DiaA_subfam"/>
</dbReference>
<name>A0A1K1LCX1_9BACT</name>
<proteinExistence type="predicted"/>
<evidence type="ECO:0000259" key="1">
    <source>
        <dbReference type="PROSITE" id="PS51464"/>
    </source>
</evidence>
<feature type="domain" description="SIS" evidence="1">
    <location>
        <begin position="48"/>
        <end position="210"/>
    </location>
</feature>
<gene>
    <name evidence="2" type="ORF">DESPIGER_0659</name>
</gene>
<keyword evidence="2" id="KW-0413">Isomerase</keyword>
<dbReference type="OrthoDB" id="9810929at2"/>
<dbReference type="InterPro" id="IPR001347">
    <property type="entry name" value="SIS_dom"/>
</dbReference>
<dbReference type="PANTHER" id="PTHR30390">
    <property type="entry name" value="SEDOHEPTULOSE 7-PHOSPHATE ISOMERASE / DNAA INITIATOR-ASSOCIATING FACTOR FOR REPLICATION INITIATION"/>
    <property type="match status" value="1"/>
</dbReference>
<keyword evidence="3" id="KW-1185">Reference proteome</keyword>
<protein>
    <submittedName>
        <fullName evidence="2">Phosphoheptose isomerase 1</fullName>
        <ecNumber evidence="2">5.3.1.-</ecNumber>
    </submittedName>
</protein>
<dbReference type="GO" id="GO:1901135">
    <property type="term" value="P:carbohydrate derivative metabolic process"/>
    <property type="evidence" value="ECO:0007669"/>
    <property type="project" value="InterPro"/>
</dbReference>
<dbReference type="GO" id="GO:0016853">
    <property type="term" value="F:isomerase activity"/>
    <property type="evidence" value="ECO:0007669"/>
    <property type="project" value="UniProtKB-KW"/>
</dbReference>